<organism evidence="1">
    <name type="scientific">Manihot esculenta</name>
    <name type="common">Cassava</name>
    <name type="synonym">Jatropha manihot</name>
    <dbReference type="NCBI Taxonomy" id="3983"/>
    <lineage>
        <taxon>Eukaryota</taxon>
        <taxon>Viridiplantae</taxon>
        <taxon>Streptophyta</taxon>
        <taxon>Embryophyta</taxon>
        <taxon>Tracheophyta</taxon>
        <taxon>Spermatophyta</taxon>
        <taxon>Magnoliopsida</taxon>
        <taxon>eudicotyledons</taxon>
        <taxon>Gunneridae</taxon>
        <taxon>Pentapetalae</taxon>
        <taxon>rosids</taxon>
        <taxon>fabids</taxon>
        <taxon>Malpighiales</taxon>
        <taxon>Euphorbiaceae</taxon>
        <taxon>Crotonoideae</taxon>
        <taxon>Manihoteae</taxon>
        <taxon>Manihot</taxon>
    </lineage>
</organism>
<name>A0A2C9WHW6_MANES</name>
<reference evidence="1" key="1">
    <citation type="submission" date="2016-02" db="EMBL/GenBank/DDBJ databases">
        <title>WGS assembly of Manihot esculenta.</title>
        <authorList>
            <person name="Bredeson J.V."/>
            <person name="Prochnik S.E."/>
            <person name="Lyons J.B."/>
            <person name="Schmutz J."/>
            <person name="Grimwood J."/>
            <person name="Vrebalov J."/>
            <person name="Bart R.S."/>
            <person name="Amuge T."/>
            <person name="Ferguson M.E."/>
            <person name="Green R."/>
            <person name="Putnam N."/>
            <person name="Stites J."/>
            <person name="Rounsley S."/>
            <person name="Rokhsar D.S."/>
        </authorList>
    </citation>
    <scope>NUCLEOTIDE SEQUENCE [LARGE SCALE GENOMIC DNA]</scope>
    <source>
        <tissue evidence="1">Leaf</tissue>
    </source>
</reference>
<protein>
    <submittedName>
        <fullName evidence="1">Uncharacterized protein</fullName>
    </submittedName>
</protein>
<dbReference type="EMBL" id="CM004388">
    <property type="protein sequence ID" value="OAY58574.1"/>
    <property type="molecule type" value="Genomic_DNA"/>
</dbReference>
<dbReference type="AlphaFoldDB" id="A0A2C9WHW6"/>
<sequence length="53" mass="6266">MALAFWLFRFCRQSCFNRYSEGRKKMWKLGMDKVGGLLSALVLIHVHIEHRLA</sequence>
<gene>
    <name evidence="1" type="ORF">MANES_02G189500</name>
</gene>
<accession>A0A2C9WHW6</accession>
<evidence type="ECO:0000313" key="1">
    <source>
        <dbReference type="EMBL" id="OAY58574.1"/>
    </source>
</evidence>
<proteinExistence type="predicted"/>